<feature type="region of interest" description="Disordered" evidence="1">
    <location>
        <begin position="153"/>
        <end position="180"/>
    </location>
</feature>
<dbReference type="GO" id="GO:0008033">
    <property type="term" value="P:tRNA processing"/>
    <property type="evidence" value="ECO:0007669"/>
    <property type="project" value="InterPro"/>
</dbReference>
<dbReference type="Gene3D" id="3.30.1330.30">
    <property type="match status" value="1"/>
</dbReference>
<dbReference type="PANTHER" id="PTHR28272">
    <property type="entry name" value="RIBONUCLEASES P/MRP PROTEIN SUBUNIT POP3"/>
    <property type="match status" value="1"/>
</dbReference>
<organism evidence="2 3">
    <name type="scientific">Athelia psychrophila</name>
    <dbReference type="NCBI Taxonomy" id="1759441"/>
    <lineage>
        <taxon>Eukaryota</taxon>
        <taxon>Fungi</taxon>
        <taxon>Dikarya</taxon>
        <taxon>Basidiomycota</taxon>
        <taxon>Agaricomycotina</taxon>
        <taxon>Agaricomycetes</taxon>
        <taxon>Agaricomycetidae</taxon>
        <taxon>Atheliales</taxon>
        <taxon>Atheliaceae</taxon>
        <taxon>Athelia</taxon>
    </lineage>
</organism>
<dbReference type="EMBL" id="KV417521">
    <property type="protein sequence ID" value="KZP25321.1"/>
    <property type="molecule type" value="Genomic_DNA"/>
</dbReference>
<dbReference type="GO" id="GO:0000172">
    <property type="term" value="C:ribonuclease MRP complex"/>
    <property type="evidence" value="ECO:0007669"/>
    <property type="project" value="TreeGrafter"/>
</dbReference>
<evidence type="ECO:0000313" key="2">
    <source>
        <dbReference type="EMBL" id="KZP25321.1"/>
    </source>
</evidence>
<proteinExistence type="predicted"/>
<dbReference type="GO" id="GO:0005655">
    <property type="term" value="C:nucleolar ribonuclease P complex"/>
    <property type="evidence" value="ECO:0007669"/>
    <property type="project" value="TreeGrafter"/>
</dbReference>
<feature type="compositionally biased region" description="Basic residues" evidence="1">
    <location>
        <begin position="310"/>
        <end position="322"/>
    </location>
</feature>
<reference evidence="2 3" key="1">
    <citation type="journal article" date="2016" name="Mol. Biol. Evol.">
        <title>Comparative Genomics of Early-Diverging Mushroom-Forming Fungi Provides Insights into the Origins of Lignocellulose Decay Capabilities.</title>
        <authorList>
            <person name="Nagy L.G."/>
            <person name="Riley R."/>
            <person name="Tritt A."/>
            <person name="Adam C."/>
            <person name="Daum C."/>
            <person name="Floudas D."/>
            <person name="Sun H."/>
            <person name="Yadav J.S."/>
            <person name="Pangilinan J."/>
            <person name="Larsson K.H."/>
            <person name="Matsuura K."/>
            <person name="Barry K."/>
            <person name="Labutti K."/>
            <person name="Kuo R."/>
            <person name="Ohm R.A."/>
            <person name="Bhattacharya S.S."/>
            <person name="Shirouzu T."/>
            <person name="Yoshinaga Y."/>
            <person name="Martin F.M."/>
            <person name="Grigoriev I.V."/>
            <person name="Hibbett D.S."/>
        </authorList>
    </citation>
    <scope>NUCLEOTIDE SEQUENCE [LARGE SCALE GENOMIC DNA]</scope>
    <source>
        <strain evidence="2 3">CBS 109695</strain>
    </source>
</reference>
<evidence type="ECO:0000313" key="3">
    <source>
        <dbReference type="Proteomes" id="UP000076532"/>
    </source>
</evidence>
<protein>
    <submittedName>
        <fullName evidence="2">Uncharacterized protein</fullName>
    </submittedName>
</protein>
<name>A0A166NS41_9AGAM</name>
<dbReference type="Proteomes" id="UP000076532">
    <property type="component" value="Unassembled WGS sequence"/>
</dbReference>
<accession>A0A166NS41</accession>
<dbReference type="GO" id="GO:0004526">
    <property type="term" value="F:ribonuclease P activity"/>
    <property type="evidence" value="ECO:0007669"/>
    <property type="project" value="TreeGrafter"/>
</dbReference>
<feature type="region of interest" description="Disordered" evidence="1">
    <location>
        <begin position="65"/>
        <end position="103"/>
    </location>
</feature>
<dbReference type="InterPro" id="IPR029064">
    <property type="entry name" value="Ribosomal_eL30-like_sf"/>
</dbReference>
<dbReference type="GO" id="GO:0000171">
    <property type="term" value="F:ribonuclease MRP activity"/>
    <property type="evidence" value="ECO:0007669"/>
    <property type="project" value="TreeGrafter"/>
</dbReference>
<dbReference type="Pfam" id="PF08228">
    <property type="entry name" value="RNase_P_pop3"/>
    <property type="match status" value="1"/>
</dbReference>
<dbReference type="InterPro" id="IPR013241">
    <property type="entry name" value="RNase_P_Pop3"/>
</dbReference>
<dbReference type="OrthoDB" id="20109at2759"/>
<sequence>MSTAKTHTHQSNRAKVHAHIERKPVFKTVLDSPFHIPWPSVPMNVQNQFLAMAITLVEGMATYRAGRKRKRPRGEGEGEHSKKKRKGATEIEGTVGPQPGNDRSTIAWEKDVAMDLQAVEPPPVLEHLTTGINAVTRALEAQLAAARTPVTITNAPAPAPKDLQPPNDSTPTPQQTSPPPKMKLIFICRADIDPPLLVAHIPPLVAAHNAIAGAEYAIKLIPLPRGAEASLADALGLRRVAVLAVAEGATGLGLFDDLLPSVPTLTAPWRAPAPTLKLAPTRVKQVRTSAPRDLKGAKEERAKGLAAAKLKTKAKTGRKGKGRVVSAAGTVVRDASASST</sequence>
<gene>
    <name evidence="2" type="ORF">FIBSPDRAFT_734065</name>
</gene>
<dbReference type="GO" id="GO:0005829">
    <property type="term" value="C:cytosol"/>
    <property type="evidence" value="ECO:0007669"/>
    <property type="project" value="TreeGrafter"/>
</dbReference>
<keyword evidence="3" id="KW-1185">Reference proteome</keyword>
<feature type="compositionally biased region" description="Basic and acidic residues" evidence="1">
    <location>
        <begin position="292"/>
        <end position="303"/>
    </location>
</feature>
<dbReference type="PANTHER" id="PTHR28272:SF1">
    <property type="entry name" value="RIBONUCLEASES P_MRP PROTEIN SUBUNIT POP3"/>
    <property type="match status" value="1"/>
</dbReference>
<dbReference type="GO" id="GO:0034965">
    <property type="term" value="P:intronic box C/D snoRNA processing"/>
    <property type="evidence" value="ECO:0007669"/>
    <property type="project" value="TreeGrafter"/>
</dbReference>
<evidence type="ECO:0000256" key="1">
    <source>
        <dbReference type="SAM" id="MobiDB-lite"/>
    </source>
</evidence>
<dbReference type="AlphaFoldDB" id="A0A166NS41"/>
<feature type="compositionally biased region" description="Low complexity" evidence="1">
    <location>
        <begin position="164"/>
        <end position="175"/>
    </location>
</feature>
<feature type="region of interest" description="Disordered" evidence="1">
    <location>
        <begin position="292"/>
        <end position="325"/>
    </location>
</feature>
<dbReference type="STRING" id="436010.A0A166NS41"/>
<dbReference type="GO" id="GO:0006364">
    <property type="term" value="P:rRNA processing"/>
    <property type="evidence" value="ECO:0007669"/>
    <property type="project" value="InterPro"/>
</dbReference>